<gene>
    <name evidence="2" type="ORF">AOPFMNJM_4304</name>
</gene>
<evidence type="ECO:0008006" key="4">
    <source>
        <dbReference type="Google" id="ProtNLM"/>
    </source>
</evidence>
<reference evidence="2" key="1">
    <citation type="journal article" date="2021" name="Front. Microbiol.">
        <title>Comprehensive Comparative Genomics and Phenotyping of Methylobacterium Species.</title>
        <authorList>
            <person name="Alessa O."/>
            <person name="Ogura Y."/>
            <person name="Fujitani Y."/>
            <person name="Takami H."/>
            <person name="Hayashi T."/>
            <person name="Sahin N."/>
            <person name="Tani A."/>
        </authorList>
    </citation>
    <scope>NUCLEOTIDE SEQUENCE</scope>
    <source>
        <strain evidence="2">LMG 23639</strain>
    </source>
</reference>
<accession>A0ABQ4T3I8</accession>
<keyword evidence="3" id="KW-1185">Reference proteome</keyword>
<sequence>MFSRGFETTVVIGTVAVVVPRESRTKVSETAARTPPAEATTSRRRSPLPESGTRAPAVTSPVTVTVWETGLVTETRTWGWMALPASSASIRAWTSWGLRPATWMRPA</sequence>
<protein>
    <recommendedName>
        <fullName evidence="4">Secreted protein</fullName>
    </recommendedName>
</protein>
<evidence type="ECO:0000313" key="3">
    <source>
        <dbReference type="Proteomes" id="UP001055102"/>
    </source>
</evidence>
<name>A0ABQ4T3I8_9HYPH</name>
<feature type="region of interest" description="Disordered" evidence="1">
    <location>
        <begin position="22"/>
        <end position="60"/>
    </location>
</feature>
<organism evidence="2 3">
    <name type="scientific">Methylobacterium jeotgali</name>
    <dbReference type="NCBI Taxonomy" id="381630"/>
    <lineage>
        <taxon>Bacteria</taxon>
        <taxon>Pseudomonadati</taxon>
        <taxon>Pseudomonadota</taxon>
        <taxon>Alphaproteobacteria</taxon>
        <taxon>Hyphomicrobiales</taxon>
        <taxon>Methylobacteriaceae</taxon>
        <taxon>Methylobacterium</taxon>
    </lineage>
</organism>
<proteinExistence type="predicted"/>
<feature type="compositionally biased region" description="Low complexity" evidence="1">
    <location>
        <begin position="28"/>
        <end position="40"/>
    </location>
</feature>
<evidence type="ECO:0000313" key="2">
    <source>
        <dbReference type="EMBL" id="GJE08956.1"/>
    </source>
</evidence>
<evidence type="ECO:0000256" key="1">
    <source>
        <dbReference type="SAM" id="MobiDB-lite"/>
    </source>
</evidence>
<comment type="caution">
    <text evidence="2">The sequence shown here is derived from an EMBL/GenBank/DDBJ whole genome shotgun (WGS) entry which is preliminary data.</text>
</comment>
<reference evidence="2" key="2">
    <citation type="submission" date="2021-08" db="EMBL/GenBank/DDBJ databases">
        <authorList>
            <person name="Tani A."/>
            <person name="Ola A."/>
            <person name="Ogura Y."/>
            <person name="Katsura K."/>
            <person name="Hayashi T."/>
        </authorList>
    </citation>
    <scope>NUCLEOTIDE SEQUENCE</scope>
    <source>
        <strain evidence="2">LMG 23639</strain>
    </source>
</reference>
<dbReference type="Proteomes" id="UP001055102">
    <property type="component" value="Unassembled WGS sequence"/>
</dbReference>
<dbReference type="EMBL" id="BPQR01000107">
    <property type="protein sequence ID" value="GJE08956.1"/>
    <property type="molecule type" value="Genomic_DNA"/>
</dbReference>